<evidence type="ECO:0000256" key="1">
    <source>
        <dbReference type="SAM" id="MobiDB-lite"/>
    </source>
</evidence>
<keyword evidence="3" id="KW-1185">Reference proteome</keyword>
<gene>
    <name evidence="2" type="ORF">GGR43_001442</name>
</gene>
<evidence type="ECO:0000313" key="2">
    <source>
        <dbReference type="EMBL" id="MBB3925727.1"/>
    </source>
</evidence>
<comment type="caution">
    <text evidence="2">The sequence shown here is derived from an EMBL/GenBank/DDBJ whole genome shotgun (WGS) entry which is preliminary data.</text>
</comment>
<dbReference type="AlphaFoldDB" id="A0A7W6BIT0"/>
<name>A0A7W6BIT0_9SPHN</name>
<feature type="compositionally biased region" description="Basic and acidic residues" evidence="1">
    <location>
        <begin position="1"/>
        <end position="19"/>
    </location>
</feature>
<accession>A0A7W6BIT0</accession>
<evidence type="ECO:0000313" key="3">
    <source>
        <dbReference type="Proteomes" id="UP000571950"/>
    </source>
</evidence>
<dbReference type="RefSeq" id="WP_188071285.1">
    <property type="nucleotide sequence ID" value="NZ_BSPS01000020.1"/>
</dbReference>
<feature type="compositionally biased region" description="Basic and acidic residues" evidence="1">
    <location>
        <begin position="60"/>
        <end position="69"/>
    </location>
</feature>
<feature type="region of interest" description="Disordered" evidence="1">
    <location>
        <begin position="1"/>
        <end position="69"/>
    </location>
</feature>
<organism evidence="2 3">
    <name type="scientific">Sphingobium jiangsuense</name>
    <dbReference type="NCBI Taxonomy" id="870476"/>
    <lineage>
        <taxon>Bacteria</taxon>
        <taxon>Pseudomonadati</taxon>
        <taxon>Pseudomonadota</taxon>
        <taxon>Alphaproteobacteria</taxon>
        <taxon>Sphingomonadales</taxon>
        <taxon>Sphingomonadaceae</taxon>
        <taxon>Sphingobium</taxon>
    </lineage>
</organism>
<protein>
    <submittedName>
        <fullName evidence="2">Uncharacterized protein</fullName>
    </submittedName>
</protein>
<reference evidence="2 3" key="1">
    <citation type="submission" date="2020-08" db="EMBL/GenBank/DDBJ databases">
        <title>Genomic Encyclopedia of Type Strains, Phase IV (KMG-IV): sequencing the most valuable type-strain genomes for metagenomic binning, comparative biology and taxonomic classification.</title>
        <authorList>
            <person name="Goeker M."/>
        </authorList>
    </citation>
    <scope>NUCLEOTIDE SEQUENCE [LARGE SCALE GENOMIC DNA]</scope>
    <source>
        <strain evidence="2 3">DSM 26189</strain>
    </source>
</reference>
<proteinExistence type="predicted"/>
<feature type="compositionally biased region" description="Acidic residues" evidence="1">
    <location>
        <begin position="34"/>
        <end position="59"/>
    </location>
</feature>
<sequence length="69" mass="7609">MTDRNREGPKPKRDEDLERNPGIGQSKGAYATGEEPEDIEGENTVEGDVENDPEPDGSIDPERLGRTNK</sequence>
<dbReference type="EMBL" id="JACIDT010000004">
    <property type="protein sequence ID" value="MBB3925727.1"/>
    <property type="molecule type" value="Genomic_DNA"/>
</dbReference>
<dbReference type="Proteomes" id="UP000571950">
    <property type="component" value="Unassembled WGS sequence"/>
</dbReference>